<feature type="domain" description="Schlafen AlbA-2" evidence="1">
    <location>
        <begin position="23"/>
        <end position="175"/>
    </location>
</feature>
<reference evidence="2 3" key="1">
    <citation type="submission" date="2022-05" db="EMBL/GenBank/DDBJ databases">
        <authorList>
            <consortium name="Genoscope - CEA"/>
            <person name="William W."/>
        </authorList>
    </citation>
    <scope>NUCLEOTIDE SEQUENCE [LARGE SCALE GENOMIC DNA]</scope>
</reference>
<dbReference type="Gene3D" id="3.30.565.60">
    <property type="match status" value="1"/>
</dbReference>
<dbReference type="Pfam" id="PF13749">
    <property type="entry name" value="HATPase_c_4"/>
    <property type="match status" value="1"/>
</dbReference>
<keyword evidence="3" id="KW-1185">Reference proteome</keyword>
<sequence>MAIANCSSLSINVNDLLQLQGVETQRVEFKKAWHSKGQGGKRGTYWQVVHSICAFANDFYNDNGGYIIIGVEEKEDWEDDASNRQIILPPLGVPARDVDRIHKEITGACRANIKPEYVPILSSEVVEMEGTRKHVLVIWAVASDNRPHKCRDSSEKEENRSFSYYIRCATETKKASPDEELRLLSLHAKIPFDDRRAFDSGFGKQLSEGDIDFALVKRFLKGIKSKLYHQEDKNPTYFYERLKLVRHIGDRRDGDMLVPVLAPRNVALLFFHQAPHDFFSGAKTEIAIYTHEDYVPEEKLITGPIDQQIEETLSFILTTTKEEAGHEFVAYPSRALREAVVNAFHHRGYEECDNNPIKIHIKPHCIEVISYPGPDPTLKPEDFSEGNEVPCVPSRNRRIAEFLKERQLAEGRFTGVRTIYKSMKKNNNPKPSFDFNQSYFRVCLPGHPKYIAYSIRREVDNLCAKGDKNEAIKSLKGFLDEHLTDDRSFWGSEMLISKLLELNDNDINHPNIQPYKHFISEKMERRMPLITKLCKWCVSDETTDIATGVEIVKKLVKEGARYEDLDSVVRKAVDLCIEKNEKGQRVVQACQNAHKLFEAMGELTQTNGYVAYQFAFCKFNLYCMQAVSTRKRRDLIGYLKDAEDYINRAIQLTNEDYKHHLANQYRQLGYIHSQLEIIHKSTEEQIVAFYEKARKYNPKIEINQLFIPPGYQFRDMESPTSSVTSLEWSVSS</sequence>
<dbReference type="InterPro" id="IPR038475">
    <property type="entry name" value="RecG_C_sf"/>
</dbReference>
<name>A0ABN8R563_9CNID</name>
<evidence type="ECO:0000313" key="2">
    <source>
        <dbReference type="EMBL" id="CAH3174160.1"/>
    </source>
</evidence>
<protein>
    <recommendedName>
        <fullName evidence="1">Schlafen AlbA-2 domain-containing protein</fullName>
    </recommendedName>
</protein>
<proteinExistence type="predicted"/>
<dbReference type="InterPro" id="IPR038461">
    <property type="entry name" value="Schlafen_AlbA_2_dom_sf"/>
</dbReference>
<dbReference type="Pfam" id="PF04326">
    <property type="entry name" value="SLFN_AlbA_2"/>
    <property type="match status" value="1"/>
</dbReference>
<organism evidence="2 3">
    <name type="scientific">Porites lobata</name>
    <dbReference type="NCBI Taxonomy" id="104759"/>
    <lineage>
        <taxon>Eukaryota</taxon>
        <taxon>Metazoa</taxon>
        <taxon>Cnidaria</taxon>
        <taxon>Anthozoa</taxon>
        <taxon>Hexacorallia</taxon>
        <taxon>Scleractinia</taxon>
        <taxon>Fungiina</taxon>
        <taxon>Poritidae</taxon>
        <taxon>Porites</taxon>
    </lineage>
</organism>
<dbReference type="Proteomes" id="UP001159405">
    <property type="component" value="Unassembled WGS sequence"/>
</dbReference>
<dbReference type="Gene3D" id="3.30.950.30">
    <property type="entry name" value="Schlafen, AAA domain"/>
    <property type="match status" value="1"/>
</dbReference>
<dbReference type="PANTHER" id="PTHR30595:SF6">
    <property type="entry name" value="SCHLAFEN ALBA-2 DOMAIN-CONTAINING PROTEIN"/>
    <property type="match status" value="1"/>
</dbReference>
<comment type="caution">
    <text evidence="2">The sequence shown here is derived from an EMBL/GenBank/DDBJ whole genome shotgun (WGS) entry which is preliminary data.</text>
</comment>
<gene>
    <name evidence="2" type="ORF">PLOB_00014627</name>
</gene>
<dbReference type="EMBL" id="CALNXK010000188">
    <property type="protein sequence ID" value="CAH3174160.1"/>
    <property type="molecule type" value="Genomic_DNA"/>
</dbReference>
<evidence type="ECO:0000259" key="1">
    <source>
        <dbReference type="Pfam" id="PF04326"/>
    </source>
</evidence>
<accession>A0ABN8R563</accession>
<evidence type="ECO:0000313" key="3">
    <source>
        <dbReference type="Proteomes" id="UP001159405"/>
    </source>
</evidence>
<dbReference type="InterPro" id="IPR007421">
    <property type="entry name" value="Schlafen_AlbA_2_dom"/>
</dbReference>
<dbReference type="PANTHER" id="PTHR30595">
    <property type="entry name" value="GLPR-RELATED TRANSCRIPTIONAL REPRESSOR"/>
    <property type="match status" value="1"/>
</dbReference>